<evidence type="ECO:0000259" key="1">
    <source>
        <dbReference type="PROSITE" id="PS50994"/>
    </source>
</evidence>
<dbReference type="InterPro" id="IPR043128">
    <property type="entry name" value="Rev_trsase/Diguanyl_cyclase"/>
</dbReference>
<feature type="domain" description="Integrase catalytic" evidence="1">
    <location>
        <begin position="1425"/>
        <end position="1612"/>
    </location>
</feature>
<dbReference type="SUPFAM" id="SSF53098">
    <property type="entry name" value="Ribonuclease H-like"/>
    <property type="match status" value="1"/>
</dbReference>
<dbReference type="InterPro" id="IPR041588">
    <property type="entry name" value="Integrase_H2C2"/>
</dbReference>
<dbReference type="PANTHER" id="PTHR47331:SF1">
    <property type="entry name" value="GAG-LIKE PROTEIN"/>
    <property type="match status" value="1"/>
</dbReference>
<dbReference type="InterPro" id="IPR005312">
    <property type="entry name" value="DUF1759"/>
</dbReference>
<dbReference type="Pfam" id="PF03564">
    <property type="entry name" value="DUF1759"/>
    <property type="match status" value="1"/>
</dbReference>
<dbReference type="PANTHER" id="PTHR47331">
    <property type="entry name" value="PHD-TYPE DOMAIN-CONTAINING PROTEIN"/>
    <property type="match status" value="1"/>
</dbReference>
<dbReference type="Pfam" id="PF18701">
    <property type="entry name" value="DUF5641"/>
    <property type="match status" value="1"/>
</dbReference>
<dbReference type="SUPFAM" id="SSF56672">
    <property type="entry name" value="DNA/RNA polymerases"/>
    <property type="match status" value="1"/>
</dbReference>
<dbReference type="GO" id="GO:0042575">
    <property type="term" value="C:DNA polymerase complex"/>
    <property type="evidence" value="ECO:0007669"/>
    <property type="project" value="UniProtKB-ARBA"/>
</dbReference>
<proteinExistence type="predicted"/>
<evidence type="ECO:0000313" key="2">
    <source>
        <dbReference type="EMBL" id="MBY15040.1"/>
    </source>
</evidence>
<reference evidence="2" key="1">
    <citation type="submission" date="2018-04" db="EMBL/GenBank/DDBJ databases">
        <title>Transcriptome of Schizaphis graminum biotype I.</title>
        <authorList>
            <person name="Scully E.D."/>
            <person name="Geib S.M."/>
            <person name="Palmer N.A."/>
            <person name="Koch K."/>
            <person name="Bradshaw J."/>
            <person name="Heng-Moss T."/>
            <person name="Sarath G."/>
        </authorList>
    </citation>
    <scope>NUCLEOTIDE SEQUENCE</scope>
</reference>
<dbReference type="Gene3D" id="3.10.10.10">
    <property type="entry name" value="HIV Type 1 Reverse Transcriptase, subunit A, domain 1"/>
    <property type="match status" value="1"/>
</dbReference>
<sequence>MGVYEEAKERLRGLQHKVQRVYDAGEALTQDQSRTAKSKFKIMFASLESVANEFEAQLTIIIRQQCKTALGTDAVDTEKERASFEDKYIGCKIFADEHLPEAIADASLNQTFYEQKTHHVSIPVEKLPVPHFKGDQKYYTSFRNQFDVLVHNNDMFKPVIKFSYLKAYLGGEPLQLINNLLLSEENYHLALDILEKRYSNRRTIAQDHFDQLWAAREAILGDSTSIRQLLNTITESVGALRTQKYAVDQWDPILLYLFQKKLDAPLRGQWELLVDTNDDPTVEDFITFLTKFCKAAGAGNFTTSGGEKTLKKPTKSTTLHVAQTVQKRHSNFSERKNSFTCQVCKVKPGHLFIECPVFKQKTPLERHQIIKDSNRCYLCFSEHHVENCKNTRVCQECGGRHHSWLHLGSRETSDDDQNDPIRVLFASGKDKPTRSQVLMSTVLVRIRDAQGHYQKARALLDCASESSYMTESCRNRLGVLRHKCHVAVSGIGGVKAPTVKALAHLEVCPVRQNKPQLTINAYVVQQITGLTPSKHVVAAEWSHLKGLELADPNFNTPLPVDLLLGADVFPYVIRNGRRENLLTEPVGIETVFGWALMGKTGDAKPQMVTTLLTSSIDNVDKALRRFWEIEEVPNVLKTSPTEQQCEEIYCTSTTRQADGRYVVHLPFNCQPPRLGQSRQMALQRFFRLESRLDKSPELRQQYNAAMQDYLDSGHMSAVPTAIENESCYYTPHQAVIRPESTTTKLRVVYDASATTSNGKSLNDNLLPGRKLQQDLPGIIVRFRLHEVVFTADIKQMFRQIMVTPEHRSYQRLLYRFNTVEPIQTYEMTTVTFGQRSSPFLAIRTLHQLAIDEAQAHIDVQRVIYNDLYVDDVATGADCIESALRLQQDLVKVFKQGQFELRKWSSNSPTLLNAIPQEHRQNQPVAFNEHGPDYTNVLGLKWEPESDTIAYQYQPNPIQYSKRAILSEIARIYDPVGLLAPVTTHLKKLMKYLWSLGVGWDDKLPPEAMEAWTTYHEELPLIGQVRVRRQVTTLGSTYELHGFSDSSESAYAAAVYLLARKPDGTTHSQLVMGKSKVAPEKKLSIPRLELCGSLLLARAINYVRTNLTSLQIDRITAWSDSTVALAWIKTPTSRLKTFVANRVAQIQHMVPPDMWRHVPTAQNSADCASRGLTPSELINHSLWWTGPDYLRGPEELWPKMIDVSSNDDELQMEQLETKTITLTTAETLSECPLLYQSDNWSKILRLTCYWLRVRKRLQISTKDQPCRGQTSTMSRTHNQPDAEEMDEAMWALVLWTQRVYFAEEIVQVQNNRMCSVKIRKLAPFLDKKNLLRVGGRLRQSELPFEEKYPVLLPKEARLTEVLIDHIHRSNCHPGPQIVQTLAQQFFWILSARNVIRKRLHRCVPCFRAHPRAPQPFMGNLPRARLEQVKPFNKSGVDFAGPFVVKAAKLRKLRVTKAYLCIFVCMSTTAVHIELASDLSTPTFIAALDRFLSRRGHCSDIYSDCGTNFVGTDRYLREVYDIIHEDLYTRHVTNKQIKWHFNPPSAPHMGGLWEAAVKSAKSLLQRVIQDQILTYEELNTVLHRVEASLNSRPLGALSSDPSDFSPLTAGHFLSMGPPATTPVPGTEAPTAQISIRQRWALVTQIQQHFWKRWQREYLNTLQPRKKWQKPDANLVEGDLVLIKEHSSPLTWKTARVVAVFPGDDAVTRVADVKLATGTILRRPVVKLCPLPIIY</sequence>
<dbReference type="PROSITE" id="PS50994">
    <property type="entry name" value="INTEGRASE"/>
    <property type="match status" value="1"/>
</dbReference>
<dbReference type="InterPro" id="IPR012337">
    <property type="entry name" value="RNaseH-like_sf"/>
</dbReference>
<dbReference type="GO" id="GO:0071897">
    <property type="term" value="P:DNA biosynthetic process"/>
    <property type="evidence" value="ECO:0007669"/>
    <property type="project" value="UniProtKB-ARBA"/>
</dbReference>
<dbReference type="Pfam" id="PF17921">
    <property type="entry name" value="Integrase_H2C2"/>
    <property type="match status" value="1"/>
</dbReference>
<gene>
    <name evidence="2" type="ORF">g.112947</name>
</gene>
<protein>
    <recommendedName>
        <fullName evidence="1">Integrase catalytic domain-containing protein</fullName>
    </recommendedName>
</protein>
<dbReference type="Pfam" id="PF05380">
    <property type="entry name" value="Peptidase_A17"/>
    <property type="match status" value="1"/>
</dbReference>
<dbReference type="GO" id="GO:0015074">
    <property type="term" value="P:DNA integration"/>
    <property type="evidence" value="ECO:0007669"/>
    <property type="project" value="InterPro"/>
</dbReference>
<dbReference type="EMBL" id="GGMR01002421">
    <property type="protein sequence ID" value="MBY15040.1"/>
    <property type="molecule type" value="Transcribed_RNA"/>
</dbReference>
<dbReference type="InterPro" id="IPR040676">
    <property type="entry name" value="DUF5641"/>
</dbReference>
<accession>A0A2S2NCY5</accession>
<dbReference type="InterPro" id="IPR043502">
    <property type="entry name" value="DNA/RNA_pol_sf"/>
</dbReference>
<organism evidence="2">
    <name type="scientific">Schizaphis graminum</name>
    <name type="common">Green bug aphid</name>
    <dbReference type="NCBI Taxonomy" id="13262"/>
    <lineage>
        <taxon>Eukaryota</taxon>
        <taxon>Metazoa</taxon>
        <taxon>Ecdysozoa</taxon>
        <taxon>Arthropoda</taxon>
        <taxon>Hexapoda</taxon>
        <taxon>Insecta</taxon>
        <taxon>Pterygota</taxon>
        <taxon>Neoptera</taxon>
        <taxon>Paraneoptera</taxon>
        <taxon>Hemiptera</taxon>
        <taxon>Sternorrhyncha</taxon>
        <taxon>Aphidomorpha</taxon>
        <taxon>Aphidoidea</taxon>
        <taxon>Aphididae</taxon>
        <taxon>Aphidini</taxon>
        <taxon>Schizaphis</taxon>
    </lineage>
</organism>
<dbReference type="InterPro" id="IPR008042">
    <property type="entry name" value="Retrotrans_Pao"/>
</dbReference>
<dbReference type="Gene3D" id="3.30.70.270">
    <property type="match status" value="1"/>
</dbReference>
<dbReference type="InterPro" id="IPR001584">
    <property type="entry name" value="Integrase_cat-core"/>
</dbReference>
<dbReference type="Gene3D" id="3.30.420.10">
    <property type="entry name" value="Ribonuclease H-like superfamily/Ribonuclease H"/>
    <property type="match status" value="1"/>
</dbReference>
<dbReference type="GO" id="GO:0003676">
    <property type="term" value="F:nucleic acid binding"/>
    <property type="evidence" value="ECO:0007669"/>
    <property type="project" value="InterPro"/>
</dbReference>
<name>A0A2S2NCY5_SCHGA</name>
<dbReference type="InterPro" id="IPR036397">
    <property type="entry name" value="RNaseH_sf"/>
</dbReference>
<dbReference type="CDD" id="cd01644">
    <property type="entry name" value="RT_pepA17"/>
    <property type="match status" value="1"/>
</dbReference>